<evidence type="ECO:0008006" key="3">
    <source>
        <dbReference type="Google" id="ProtNLM"/>
    </source>
</evidence>
<gene>
    <name evidence="1" type="ORF">PCOR1329_LOCUS19120</name>
</gene>
<dbReference type="Gene3D" id="3.90.1720.10">
    <property type="entry name" value="endopeptidase domain like (from Nostoc punctiforme)"/>
    <property type="match status" value="1"/>
</dbReference>
<sequence>MGSDMSLLVAAEKLNWVKHHSLEIDTALQAQQRPLLRHFGSTVFLCSQERSMMGCPYYHHFVTDHIWTIEFGGGETLNCCVQVHNNPMGTYQQECAAANTDDIMARMQRVCGARGYSLCLRNCEHLARYVISGSWVSSQTLLTSRRVGARFAQY</sequence>
<organism evidence="1 2">
    <name type="scientific">Prorocentrum cordatum</name>
    <dbReference type="NCBI Taxonomy" id="2364126"/>
    <lineage>
        <taxon>Eukaryota</taxon>
        <taxon>Sar</taxon>
        <taxon>Alveolata</taxon>
        <taxon>Dinophyceae</taxon>
        <taxon>Prorocentrales</taxon>
        <taxon>Prorocentraceae</taxon>
        <taxon>Prorocentrum</taxon>
    </lineage>
</organism>
<dbReference type="EMBL" id="CAUYUJ010006076">
    <property type="protein sequence ID" value="CAK0816038.1"/>
    <property type="molecule type" value="Genomic_DNA"/>
</dbReference>
<evidence type="ECO:0000313" key="2">
    <source>
        <dbReference type="Proteomes" id="UP001189429"/>
    </source>
</evidence>
<dbReference type="Proteomes" id="UP001189429">
    <property type="component" value="Unassembled WGS sequence"/>
</dbReference>
<proteinExistence type="predicted"/>
<reference evidence="1" key="1">
    <citation type="submission" date="2023-10" db="EMBL/GenBank/DDBJ databases">
        <authorList>
            <person name="Chen Y."/>
            <person name="Shah S."/>
            <person name="Dougan E. K."/>
            <person name="Thang M."/>
            <person name="Chan C."/>
        </authorList>
    </citation>
    <scope>NUCLEOTIDE SEQUENCE [LARGE SCALE GENOMIC DNA]</scope>
</reference>
<keyword evidence="2" id="KW-1185">Reference proteome</keyword>
<comment type="caution">
    <text evidence="1">The sequence shown here is derived from an EMBL/GenBank/DDBJ whole genome shotgun (WGS) entry which is preliminary data.</text>
</comment>
<accession>A0ABN9RCQ2</accession>
<name>A0ABN9RCQ2_9DINO</name>
<protein>
    <recommendedName>
        <fullName evidence="3">LRAT domain-containing protein</fullName>
    </recommendedName>
</protein>
<feature type="non-terminal residue" evidence="1">
    <location>
        <position position="154"/>
    </location>
</feature>
<evidence type="ECO:0000313" key="1">
    <source>
        <dbReference type="EMBL" id="CAK0816038.1"/>
    </source>
</evidence>